<evidence type="ECO:0000313" key="2">
    <source>
        <dbReference type="EMBL" id="MFC5861557.1"/>
    </source>
</evidence>
<keyword evidence="1" id="KW-0732">Signal</keyword>
<comment type="caution">
    <text evidence="2">The sequence shown here is derived from an EMBL/GenBank/DDBJ whole genome shotgun (WGS) entry which is preliminary data.</text>
</comment>
<name>A0ABW1ECJ6_9BACT</name>
<reference evidence="3" key="1">
    <citation type="journal article" date="2019" name="Int. J. Syst. Evol. Microbiol.">
        <title>The Global Catalogue of Microorganisms (GCM) 10K type strain sequencing project: providing services to taxonomists for standard genome sequencing and annotation.</title>
        <authorList>
            <consortium name="The Broad Institute Genomics Platform"/>
            <consortium name="The Broad Institute Genome Sequencing Center for Infectious Disease"/>
            <person name="Wu L."/>
            <person name="Ma J."/>
        </authorList>
    </citation>
    <scope>NUCLEOTIDE SEQUENCE [LARGE SCALE GENOMIC DNA]</scope>
    <source>
        <strain evidence="3">JCM 4087</strain>
    </source>
</reference>
<gene>
    <name evidence="2" type="ORF">ACFPT7_04585</name>
</gene>
<evidence type="ECO:0000313" key="3">
    <source>
        <dbReference type="Proteomes" id="UP001596091"/>
    </source>
</evidence>
<dbReference type="PROSITE" id="PS51257">
    <property type="entry name" value="PROKAR_LIPOPROTEIN"/>
    <property type="match status" value="1"/>
</dbReference>
<proteinExistence type="predicted"/>
<dbReference type="RefSeq" id="WP_263333458.1">
    <property type="nucleotide sequence ID" value="NZ_JAGSYH010000002.1"/>
</dbReference>
<dbReference type="Proteomes" id="UP001596091">
    <property type="component" value="Unassembled WGS sequence"/>
</dbReference>
<evidence type="ECO:0008006" key="4">
    <source>
        <dbReference type="Google" id="ProtNLM"/>
    </source>
</evidence>
<feature type="signal peptide" evidence="1">
    <location>
        <begin position="1"/>
        <end position="18"/>
    </location>
</feature>
<keyword evidence="3" id="KW-1185">Reference proteome</keyword>
<protein>
    <recommendedName>
        <fullName evidence="4">Lipocalin-like domain-containing protein</fullName>
    </recommendedName>
</protein>
<feature type="chain" id="PRO_5047029231" description="Lipocalin-like domain-containing protein" evidence="1">
    <location>
        <begin position="19"/>
        <end position="257"/>
    </location>
</feature>
<dbReference type="EMBL" id="JBHSPH010000001">
    <property type="protein sequence ID" value="MFC5861557.1"/>
    <property type="molecule type" value="Genomic_DNA"/>
</dbReference>
<organism evidence="2 3">
    <name type="scientific">Acidicapsa dinghuensis</name>
    <dbReference type="NCBI Taxonomy" id="2218256"/>
    <lineage>
        <taxon>Bacteria</taxon>
        <taxon>Pseudomonadati</taxon>
        <taxon>Acidobacteriota</taxon>
        <taxon>Terriglobia</taxon>
        <taxon>Terriglobales</taxon>
        <taxon>Acidobacteriaceae</taxon>
        <taxon>Acidicapsa</taxon>
    </lineage>
</organism>
<accession>A0ABW1ECJ6</accession>
<sequence>MKRIPGMLAAICLATSMACLTQSPFIGKWEFDSSRSRTPDEMKVQSQGGNKYIFDFGGGAETIVADGTDQPGLQGTLLSAKQEAPDTWIIERKKDGRLMLRATWKLSADGNTLTDYYREFEQDGTTLSLDYVYQRVGGGSGFAADWQSIKETRNTPLWLEVKAYEDDGLAFNTPGQQKPLNVKFDGTERAMDSASDGQGPAVSARKVDEHNVVMTFKNNGKVTLTQEVGLSADLKTLTITLRFVGREKPDVMVYQRQ</sequence>
<evidence type="ECO:0000256" key="1">
    <source>
        <dbReference type="SAM" id="SignalP"/>
    </source>
</evidence>